<dbReference type="AlphaFoldDB" id="A0A3D9B8F6"/>
<feature type="domain" description="N-acetyltransferase" evidence="4">
    <location>
        <begin position="25"/>
        <end position="178"/>
    </location>
</feature>
<dbReference type="GO" id="GO:0004596">
    <property type="term" value="F:protein-N-terminal amino-acid acetyltransferase activity"/>
    <property type="evidence" value="ECO:0007669"/>
    <property type="project" value="InterPro"/>
</dbReference>
<dbReference type="SUPFAM" id="SSF55729">
    <property type="entry name" value="Acyl-CoA N-acyltransferases (Nat)"/>
    <property type="match status" value="1"/>
</dbReference>
<dbReference type="EMBL" id="QNVV01000002">
    <property type="protein sequence ID" value="REC49516.1"/>
    <property type="molecule type" value="Genomic_DNA"/>
</dbReference>
<keyword evidence="2" id="KW-0012">Acyltransferase</keyword>
<evidence type="ECO:0000256" key="1">
    <source>
        <dbReference type="ARBA" id="ARBA00022679"/>
    </source>
</evidence>
<comment type="caution">
    <text evidence="5">The sequence shown here is derived from an EMBL/GenBank/DDBJ whole genome shotgun (WGS) entry which is preliminary data.</text>
</comment>
<dbReference type="GO" id="GO:0031417">
    <property type="term" value="C:NatC complex"/>
    <property type="evidence" value="ECO:0007669"/>
    <property type="project" value="TreeGrafter"/>
</dbReference>
<dbReference type="RefSeq" id="WP_115926634.1">
    <property type="nucleotide sequence ID" value="NZ_QNVV01000002.1"/>
</dbReference>
<name>A0A3D9B8F6_9FLAO</name>
<accession>A0A3D9B8F6</accession>
<keyword evidence="6" id="KW-1185">Reference proteome</keyword>
<dbReference type="PANTHER" id="PTHR45896">
    <property type="entry name" value="N-ALPHA-ACETYLTRANSFERASE 30"/>
    <property type="match status" value="1"/>
</dbReference>
<sequence length="178" mass="20831">MEIRKLHKLTTDPGLKWGHNGYTTDKIYSISSIESAEIFEFILKEKTYPYTKTWETTPDEFDDLNAVIEQGNSFGAYVNGELTGWIICEHRTWNNSFYIENILIDEKHRREGIGILLIKSAVKEARQLNCRVIELETQNTNYPAIQFYRRMGFNLTGFNTRLYENPEETALFMTLDLD</sequence>
<dbReference type="Gene3D" id="3.40.630.30">
    <property type="match status" value="1"/>
</dbReference>
<dbReference type="InterPro" id="IPR044542">
    <property type="entry name" value="NAA30-like"/>
</dbReference>
<dbReference type="InterPro" id="IPR000182">
    <property type="entry name" value="GNAT_dom"/>
</dbReference>
<dbReference type="OrthoDB" id="9800193at2"/>
<dbReference type="PANTHER" id="PTHR45896:SF1">
    <property type="entry name" value="N-ALPHA-ACETYLTRANSFERASE 30"/>
    <property type="match status" value="1"/>
</dbReference>
<dbReference type="PROSITE" id="PS51186">
    <property type="entry name" value="GNAT"/>
    <property type="match status" value="1"/>
</dbReference>
<dbReference type="CDD" id="cd04301">
    <property type="entry name" value="NAT_SF"/>
    <property type="match status" value="1"/>
</dbReference>
<gene>
    <name evidence="5" type="ORF">DRF67_03300</name>
</gene>
<dbReference type="Proteomes" id="UP000256257">
    <property type="component" value="Unassembled WGS sequence"/>
</dbReference>
<dbReference type="Pfam" id="PF00583">
    <property type="entry name" value="Acetyltransf_1"/>
    <property type="match status" value="1"/>
</dbReference>
<comment type="similarity">
    <text evidence="3">Belongs to the acetyltransferase family. MAK3 subfamily.</text>
</comment>
<reference evidence="5 6" key="1">
    <citation type="submission" date="2018-06" db="EMBL/GenBank/DDBJ databases">
        <title>Novel Chryseobacterium species.</title>
        <authorList>
            <person name="Newman J."/>
            <person name="Hugo C."/>
            <person name="Oosthuizen L."/>
            <person name="Charimba G."/>
        </authorList>
    </citation>
    <scope>NUCLEOTIDE SEQUENCE [LARGE SCALE GENOMIC DNA]</scope>
    <source>
        <strain evidence="5 6">7_F195</strain>
    </source>
</reference>
<evidence type="ECO:0000256" key="3">
    <source>
        <dbReference type="ARBA" id="ARBA00024025"/>
    </source>
</evidence>
<evidence type="ECO:0000313" key="6">
    <source>
        <dbReference type="Proteomes" id="UP000256257"/>
    </source>
</evidence>
<evidence type="ECO:0000313" key="5">
    <source>
        <dbReference type="EMBL" id="REC49516.1"/>
    </source>
</evidence>
<protein>
    <submittedName>
        <fullName evidence="5">GNAT family N-acetyltransferase</fullName>
    </submittedName>
</protein>
<keyword evidence="1 5" id="KW-0808">Transferase</keyword>
<organism evidence="5 6">
    <name type="scientific">Chryseobacterium pennipullorum</name>
    <dbReference type="NCBI Taxonomy" id="2258963"/>
    <lineage>
        <taxon>Bacteria</taxon>
        <taxon>Pseudomonadati</taxon>
        <taxon>Bacteroidota</taxon>
        <taxon>Flavobacteriia</taxon>
        <taxon>Flavobacteriales</taxon>
        <taxon>Weeksellaceae</taxon>
        <taxon>Chryseobacterium group</taxon>
        <taxon>Chryseobacterium</taxon>
    </lineage>
</organism>
<proteinExistence type="inferred from homology"/>
<evidence type="ECO:0000259" key="4">
    <source>
        <dbReference type="PROSITE" id="PS51186"/>
    </source>
</evidence>
<evidence type="ECO:0000256" key="2">
    <source>
        <dbReference type="ARBA" id="ARBA00023315"/>
    </source>
</evidence>
<dbReference type="InterPro" id="IPR016181">
    <property type="entry name" value="Acyl_CoA_acyltransferase"/>
</dbReference>